<dbReference type="Proteomes" id="UP000663873">
    <property type="component" value="Unassembled WGS sequence"/>
</dbReference>
<dbReference type="AlphaFoldDB" id="A0A821G1Z6"/>
<dbReference type="PROSITE" id="PS00455">
    <property type="entry name" value="AMP_BINDING"/>
    <property type="match status" value="1"/>
</dbReference>
<proteinExistence type="predicted"/>
<dbReference type="PANTHER" id="PTHR44845">
    <property type="entry name" value="CARRIER DOMAIN-CONTAINING PROTEIN"/>
    <property type="match status" value="1"/>
</dbReference>
<keyword evidence="2" id="KW-0597">Phosphoprotein</keyword>
<feature type="non-terminal residue" evidence="5">
    <location>
        <position position="463"/>
    </location>
</feature>
<dbReference type="SUPFAM" id="SSF56801">
    <property type="entry name" value="Acetyl-CoA synthetase-like"/>
    <property type="match status" value="1"/>
</dbReference>
<keyword evidence="6" id="KW-1185">Reference proteome</keyword>
<comment type="caution">
    <text evidence="5">The sequence shown here is derived from an EMBL/GenBank/DDBJ whole genome shotgun (WGS) entry which is preliminary data.</text>
</comment>
<dbReference type="PANTHER" id="PTHR44845:SF6">
    <property type="entry name" value="BETA-ALANINE-ACTIVATING ENZYME"/>
    <property type="match status" value="1"/>
</dbReference>
<dbReference type="GO" id="GO:0044550">
    <property type="term" value="P:secondary metabolite biosynthetic process"/>
    <property type="evidence" value="ECO:0007669"/>
    <property type="project" value="UniProtKB-ARBA"/>
</dbReference>
<organism evidence="5 6">
    <name type="scientific">Rotaria socialis</name>
    <dbReference type="NCBI Taxonomy" id="392032"/>
    <lineage>
        <taxon>Eukaryota</taxon>
        <taxon>Metazoa</taxon>
        <taxon>Spiralia</taxon>
        <taxon>Gnathifera</taxon>
        <taxon>Rotifera</taxon>
        <taxon>Eurotatoria</taxon>
        <taxon>Bdelloidea</taxon>
        <taxon>Philodinida</taxon>
        <taxon>Philodinidae</taxon>
        <taxon>Rotaria</taxon>
    </lineage>
</organism>
<dbReference type="InterPro" id="IPR042099">
    <property type="entry name" value="ANL_N_sf"/>
</dbReference>
<dbReference type="InterPro" id="IPR045851">
    <property type="entry name" value="AMP-bd_C_sf"/>
</dbReference>
<dbReference type="InterPro" id="IPR025110">
    <property type="entry name" value="AMP-bd_C"/>
</dbReference>
<evidence type="ECO:0000313" key="5">
    <source>
        <dbReference type="EMBL" id="CAF4661637.1"/>
    </source>
</evidence>
<evidence type="ECO:0000256" key="1">
    <source>
        <dbReference type="ARBA" id="ARBA00022450"/>
    </source>
</evidence>
<evidence type="ECO:0000256" key="2">
    <source>
        <dbReference type="ARBA" id="ARBA00022553"/>
    </source>
</evidence>
<reference evidence="5" key="1">
    <citation type="submission" date="2021-02" db="EMBL/GenBank/DDBJ databases">
        <authorList>
            <person name="Nowell W R."/>
        </authorList>
    </citation>
    <scope>NUCLEOTIDE SEQUENCE</scope>
</reference>
<dbReference type="InterPro" id="IPR000873">
    <property type="entry name" value="AMP-dep_synth/lig_dom"/>
</dbReference>
<dbReference type="Pfam" id="PF00501">
    <property type="entry name" value="AMP-binding"/>
    <property type="match status" value="1"/>
</dbReference>
<dbReference type="Gene3D" id="3.40.50.12780">
    <property type="entry name" value="N-terminal domain of ligase-like"/>
    <property type="match status" value="1"/>
</dbReference>
<keyword evidence="1" id="KW-0596">Phosphopantetheine</keyword>
<dbReference type="InterPro" id="IPR020845">
    <property type="entry name" value="AMP-binding_CS"/>
</dbReference>
<accession>A0A821G1Z6</accession>
<evidence type="ECO:0000259" key="3">
    <source>
        <dbReference type="Pfam" id="PF00501"/>
    </source>
</evidence>
<dbReference type="InterPro" id="IPR010071">
    <property type="entry name" value="AA_adenyl_dom"/>
</dbReference>
<dbReference type="Gene3D" id="3.30.300.30">
    <property type="match status" value="1"/>
</dbReference>
<name>A0A821G1Z6_9BILA</name>
<dbReference type="NCBIfam" id="TIGR01733">
    <property type="entry name" value="AA-adenyl-dom"/>
    <property type="match status" value="1"/>
</dbReference>
<sequence length="463" mass="52686">MIVSILGVWKSGAAYVPIDPSYPDERIQFILEDTKAKVILANKKYITKLSPYELIKIEIESLSTIIIDNEYSKNLGPVCSSNNLAYVTYTSGTTGKPKGVMKEHKSVINVVIDLTDKYNLSVSEQNVERIVLFSQYVFEPFIRQLLMALLNLHVLVIIKQDYIHHANRFNLSANEYRISYLNGTASLLQGYDYTNLKSLKRLIFAGEELTENCFTKLRKTFQEIIINEYGPTESALVSTMKMYRLCDKRNNRSIGKPLINVKCYALNKSLKQLPIGATGELYIGGIGVARGYLNRPELTAERFLPNPFQTDEEKKDGKNARIYKTGDLVRWLPNGELEYLGRNDSQVKIRGLRIELGEIEAVLSSYQGINRSVVQAKDHKKKNTDTSSTKYLVGYYVSDDDIDESHIKQYIQTKLPDYMIPNRLIRIDKIPVTINGKLDAKALPDIDFSADESNYCTPRNELE</sequence>
<gene>
    <name evidence="5" type="ORF">UJA718_LOCUS34288</name>
</gene>
<protein>
    <recommendedName>
        <fullName evidence="7">AMP-dependent synthetase/ligase domain-containing protein</fullName>
    </recommendedName>
</protein>
<evidence type="ECO:0000259" key="4">
    <source>
        <dbReference type="Pfam" id="PF13193"/>
    </source>
</evidence>
<dbReference type="FunFam" id="3.30.300.30:FF:000010">
    <property type="entry name" value="Enterobactin synthetase component F"/>
    <property type="match status" value="1"/>
</dbReference>
<feature type="domain" description="AMP-dependent synthetase/ligase" evidence="3">
    <location>
        <begin position="1"/>
        <end position="293"/>
    </location>
</feature>
<evidence type="ECO:0000313" key="6">
    <source>
        <dbReference type="Proteomes" id="UP000663873"/>
    </source>
</evidence>
<dbReference type="Pfam" id="PF13193">
    <property type="entry name" value="AMP-binding_C"/>
    <property type="match status" value="1"/>
</dbReference>
<evidence type="ECO:0008006" key="7">
    <source>
        <dbReference type="Google" id="ProtNLM"/>
    </source>
</evidence>
<dbReference type="EMBL" id="CAJOBP010030945">
    <property type="protein sequence ID" value="CAF4661637.1"/>
    <property type="molecule type" value="Genomic_DNA"/>
</dbReference>
<feature type="domain" description="AMP-binding enzyme C-terminal" evidence="4">
    <location>
        <begin position="358"/>
        <end position="437"/>
    </location>
</feature>